<dbReference type="Gene3D" id="2.130.10.10">
    <property type="entry name" value="YVTN repeat-like/Quinoprotein amine dehydrogenase"/>
    <property type="match status" value="1"/>
</dbReference>
<feature type="chain" id="PRO_5011687813" evidence="2">
    <location>
        <begin position="22"/>
        <end position="499"/>
    </location>
</feature>
<evidence type="ECO:0000256" key="1">
    <source>
        <dbReference type="SAM" id="MobiDB-lite"/>
    </source>
</evidence>
<keyword evidence="2" id="KW-0732">Signal</keyword>
<evidence type="ECO:0000313" key="3">
    <source>
        <dbReference type="EMBL" id="SFN12981.1"/>
    </source>
</evidence>
<reference evidence="3 4" key="1">
    <citation type="submission" date="2016-10" db="EMBL/GenBank/DDBJ databases">
        <authorList>
            <person name="de Groot N.N."/>
        </authorList>
    </citation>
    <scope>NUCLEOTIDE SEQUENCE [LARGE SCALE GENOMIC DNA]</scope>
    <source>
        <strain evidence="3 4">CGMCC 1.7659</strain>
    </source>
</reference>
<feature type="compositionally biased region" description="Basic and acidic residues" evidence="1">
    <location>
        <begin position="482"/>
        <end position="499"/>
    </location>
</feature>
<feature type="region of interest" description="Disordered" evidence="1">
    <location>
        <begin position="459"/>
        <end position="499"/>
    </location>
</feature>
<proteinExistence type="predicted"/>
<dbReference type="AlphaFoldDB" id="A0A1I4WGN6"/>
<evidence type="ECO:0000256" key="2">
    <source>
        <dbReference type="SAM" id="SignalP"/>
    </source>
</evidence>
<dbReference type="OrthoDB" id="8889994at2"/>
<keyword evidence="4" id="KW-1185">Reference proteome</keyword>
<name>A0A1I4WGN6_9GAMM</name>
<sequence>MNIKRLLCCLALLLAAPMVLADKPAADMQGKRDATTFTEAEVSAITSPAVLHRMVAGYERLGDQQRLAWTLARLSELNPDSGDLRMALALTYANLGDKSKTYDLLLKMKEQGYGVDLSDDPRFEKVRGTEAWTYVVDNLKANLKPFGEGKVAFELPKGDTLFESIAWDPKRGKFLVGSVREGKIYLADKDGKLKEFITPADGSGLWSVYSMAVDAERDLLYVNSTSALYFKGFRQEDFNKTGIFQFKLSTGKLLHKYLLPTDQGTRSLSSITVGKNGKVYAADGVRKEIYTIDNGQLKLVVANPKLTSIRGLAVSDDGNILYFADYGLGIFGADLKEGTGFTLKHDPAHLVLGGIEGLYSYDGTLVAIENGISPKRVIRLSLSKDGKSVTRMMPLDVANPAFFLPTYGTVAGNDLYFIANSQKGMYGQYGDLKDEKNLQPVRIFRSNLRFAWDESGIPAGQIQPARRATPEEAAAARGTPKLLERPPETKPAKSEDKGG</sequence>
<dbReference type="STRING" id="578942.SAMN05216289_10514"/>
<dbReference type="SUPFAM" id="SSF63829">
    <property type="entry name" value="Calcium-dependent phosphotriesterase"/>
    <property type="match status" value="1"/>
</dbReference>
<dbReference type="RefSeq" id="WP_139224867.1">
    <property type="nucleotide sequence ID" value="NZ_FOVF01000005.1"/>
</dbReference>
<feature type="compositionally biased region" description="Low complexity" evidence="1">
    <location>
        <begin position="464"/>
        <end position="480"/>
    </location>
</feature>
<dbReference type="Proteomes" id="UP000198575">
    <property type="component" value="Unassembled WGS sequence"/>
</dbReference>
<dbReference type="EMBL" id="FOVF01000005">
    <property type="protein sequence ID" value="SFN12981.1"/>
    <property type="molecule type" value="Genomic_DNA"/>
</dbReference>
<gene>
    <name evidence="3" type="ORF">SAMN05216289_10514</name>
</gene>
<evidence type="ECO:0000313" key="4">
    <source>
        <dbReference type="Proteomes" id="UP000198575"/>
    </source>
</evidence>
<protein>
    <submittedName>
        <fullName evidence="3">Sugar lactone lactonase YvrE</fullName>
    </submittedName>
</protein>
<dbReference type="InterPro" id="IPR015943">
    <property type="entry name" value="WD40/YVTN_repeat-like_dom_sf"/>
</dbReference>
<organism evidence="3 4">
    <name type="scientific">Dokdonella immobilis</name>
    <dbReference type="NCBI Taxonomy" id="578942"/>
    <lineage>
        <taxon>Bacteria</taxon>
        <taxon>Pseudomonadati</taxon>
        <taxon>Pseudomonadota</taxon>
        <taxon>Gammaproteobacteria</taxon>
        <taxon>Lysobacterales</taxon>
        <taxon>Rhodanobacteraceae</taxon>
        <taxon>Dokdonella</taxon>
    </lineage>
</organism>
<feature type="signal peptide" evidence="2">
    <location>
        <begin position="1"/>
        <end position="21"/>
    </location>
</feature>
<accession>A0A1I4WGN6</accession>